<feature type="domain" description="Exonuclease" evidence="11">
    <location>
        <begin position="132"/>
        <end position="293"/>
    </location>
</feature>
<dbReference type="InterPro" id="IPR013924">
    <property type="entry name" value="RNase_H2_suC"/>
</dbReference>
<dbReference type="FunFam" id="3.30.420.10:FF:000007">
    <property type="entry name" value="Interferon-stimulated exonuclease gene 20"/>
    <property type="match status" value="1"/>
</dbReference>
<keyword evidence="13" id="KW-1185">Reference proteome</keyword>
<evidence type="ECO:0000256" key="9">
    <source>
        <dbReference type="ARBA" id="ARBA00025599"/>
    </source>
</evidence>
<dbReference type="InterPro" id="IPR013520">
    <property type="entry name" value="Ribonucl_H"/>
</dbReference>
<evidence type="ECO:0000256" key="7">
    <source>
        <dbReference type="ARBA" id="ARBA00022839"/>
    </source>
</evidence>
<dbReference type="Gene3D" id="2.40.128.680">
    <property type="match status" value="1"/>
</dbReference>
<dbReference type="InterPro" id="IPR036397">
    <property type="entry name" value="RNaseH_sf"/>
</dbReference>
<dbReference type="Pfam" id="PF08615">
    <property type="entry name" value="RNase_H2_suC"/>
    <property type="match status" value="1"/>
</dbReference>
<dbReference type="GO" id="GO:0008408">
    <property type="term" value="F:3'-5' exonuclease activity"/>
    <property type="evidence" value="ECO:0007669"/>
    <property type="project" value="InterPro"/>
</dbReference>
<dbReference type="RefSeq" id="XP_031014941.1">
    <property type="nucleotide sequence ID" value="XM_031161031.1"/>
</dbReference>
<evidence type="ECO:0000313" key="13">
    <source>
        <dbReference type="Proteomes" id="UP000253153"/>
    </source>
</evidence>
<feature type="compositionally biased region" description="Basic residues" evidence="10">
    <location>
        <begin position="39"/>
        <end position="52"/>
    </location>
</feature>
<comment type="caution">
    <text evidence="12">The sequence shown here is derived from an EMBL/GenBank/DDBJ whole genome shotgun (WGS) entry which is preliminary data.</text>
</comment>
<sequence length="469" mass="51874">MAALSSNWKKLQAKLKEESASKPSLKRKSETPATNPLPKKSKIQKSLKKTQKSPKAAQTVAKKPMGGVHSSNIEETVPGTSASLALWAEDHDVSAEALAEAYNLGAKDSSMMLASAKDKVNHGLTEGIEIGKYIAIDCEMVGVGPGGYESALARVSVVDFHGVQIYDSYVKPKEKVTNWRTAVSGISQKSMRFARDFEEVQADIDKLLRGRILIGHDLKHDLEALILSHPGKDIRDTAKFSGFKKYGNGRKPALRVLAQQLLGVEIQGGAHSSIEDARATMLLFRKHKSAFDMDHANRRVSFSYPNNEENQYHTMSQPILSLKPDESKSKAVANIIPCRIHHDGPIEPTSTYWTPAATDDGTKLAYFRGRKLQGKVVKLPEDYRGVVVERIPEQDPKTAAEEPPEEDLDVEKEEAGSMKVTSEFDEMVVWGHETVVDASADPYVRSMEEWLQVADKIHSYSLPEDVVQK</sequence>
<comment type="function">
    <text evidence="9">Exoribonuclease involved in ribosome biosynthesis. Involved in the processing of ITS1, the internal transcribed spacer localized between the 18S and 5.8S rRNAs.</text>
</comment>
<dbReference type="Pfam" id="PF00929">
    <property type="entry name" value="RNase_T"/>
    <property type="match status" value="1"/>
</dbReference>
<evidence type="ECO:0000313" key="12">
    <source>
        <dbReference type="EMBL" id="RBR16587.1"/>
    </source>
</evidence>
<organism evidence="12 13">
    <name type="scientific">Fusarium coffeatum</name>
    <dbReference type="NCBI Taxonomy" id="231269"/>
    <lineage>
        <taxon>Eukaryota</taxon>
        <taxon>Fungi</taxon>
        <taxon>Dikarya</taxon>
        <taxon>Ascomycota</taxon>
        <taxon>Pezizomycotina</taxon>
        <taxon>Sordariomycetes</taxon>
        <taxon>Hypocreomycetidae</taxon>
        <taxon>Hypocreales</taxon>
        <taxon>Nectriaceae</taxon>
        <taxon>Fusarium</taxon>
        <taxon>Fusarium incarnatum-equiseti species complex</taxon>
    </lineage>
</organism>
<dbReference type="GO" id="GO:0006364">
    <property type="term" value="P:rRNA processing"/>
    <property type="evidence" value="ECO:0007669"/>
    <property type="project" value="UniProtKB-KW"/>
</dbReference>
<dbReference type="GO" id="GO:0032299">
    <property type="term" value="C:ribonuclease H2 complex"/>
    <property type="evidence" value="ECO:0007669"/>
    <property type="project" value="InterPro"/>
</dbReference>
<evidence type="ECO:0000256" key="4">
    <source>
        <dbReference type="ARBA" id="ARBA00022552"/>
    </source>
</evidence>
<dbReference type="AlphaFoldDB" id="A0A366RHK5"/>
<gene>
    <name evidence="12" type="ORF">FIESC28_06889</name>
</gene>
<name>A0A366RHK5_9HYPO</name>
<evidence type="ECO:0000256" key="3">
    <source>
        <dbReference type="ARBA" id="ARBA00016937"/>
    </source>
</evidence>
<feature type="region of interest" description="Disordered" evidence="10">
    <location>
        <begin position="393"/>
        <end position="414"/>
    </location>
</feature>
<dbReference type="Gene3D" id="3.30.420.10">
    <property type="entry name" value="Ribonuclease H-like superfamily/Ribonuclease H"/>
    <property type="match status" value="1"/>
</dbReference>
<evidence type="ECO:0000256" key="8">
    <source>
        <dbReference type="ARBA" id="ARBA00023242"/>
    </source>
</evidence>
<keyword evidence="4" id="KW-0698">rRNA processing</keyword>
<feature type="compositionally biased region" description="Acidic residues" evidence="10">
    <location>
        <begin position="402"/>
        <end position="412"/>
    </location>
</feature>
<accession>A0A366RHK5</accession>
<dbReference type="GO" id="GO:0000027">
    <property type="term" value="P:ribosomal large subunit assembly"/>
    <property type="evidence" value="ECO:0007669"/>
    <property type="project" value="TreeGrafter"/>
</dbReference>
<evidence type="ECO:0000256" key="6">
    <source>
        <dbReference type="ARBA" id="ARBA00022801"/>
    </source>
</evidence>
<dbReference type="InterPro" id="IPR012337">
    <property type="entry name" value="RNaseH-like_sf"/>
</dbReference>
<dbReference type="OrthoDB" id="8191639at2759"/>
<dbReference type="CDD" id="cd09271">
    <property type="entry name" value="RNase_H2-C"/>
    <property type="match status" value="1"/>
</dbReference>
<keyword evidence="8" id="KW-0539">Nucleus</keyword>
<keyword evidence="7" id="KW-0269">Exonuclease</keyword>
<dbReference type="PANTHER" id="PTHR12801:SF45">
    <property type="entry name" value="RNA EXONUCLEASE 4"/>
    <property type="match status" value="1"/>
</dbReference>
<evidence type="ECO:0000256" key="5">
    <source>
        <dbReference type="ARBA" id="ARBA00022722"/>
    </source>
</evidence>
<dbReference type="EMBL" id="QKXC01000141">
    <property type="protein sequence ID" value="RBR16587.1"/>
    <property type="molecule type" value="Genomic_DNA"/>
</dbReference>
<dbReference type="GO" id="GO:0003676">
    <property type="term" value="F:nucleic acid binding"/>
    <property type="evidence" value="ECO:0007669"/>
    <property type="project" value="InterPro"/>
</dbReference>
<keyword evidence="5" id="KW-0540">Nuclease</keyword>
<dbReference type="InterPro" id="IPR047021">
    <property type="entry name" value="REXO1/3/4-like"/>
</dbReference>
<feature type="region of interest" description="Disordered" evidence="10">
    <location>
        <begin position="1"/>
        <end position="74"/>
    </location>
</feature>
<dbReference type="GeneID" id="41996327"/>
<dbReference type="InterPro" id="IPR037431">
    <property type="entry name" value="REX4_DEDDh_dom"/>
</dbReference>
<dbReference type="SMART" id="SM00479">
    <property type="entry name" value="EXOIII"/>
    <property type="match status" value="1"/>
</dbReference>
<comment type="similarity">
    <text evidence="2">Belongs to the REXO4 family.</text>
</comment>
<comment type="subcellular location">
    <subcellularLocation>
        <location evidence="1">Nucleus</location>
    </subcellularLocation>
</comment>
<dbReference type="SUPFAM" id="SSF53098">
    <property type="entry name" value="Ribonuclease H-like"/>
    <property type="match status" value="1"/>
</dbReference>
<evidence type="ECO:0000256" key="10">
    <source>
        <dbReference type="SAM" id="MobiDB-lite"/>
    </source>
</evidence>
<protein>
    <recommendedName>
        <fullName evidence="3">RNA exonuclease 4</fullName>
    </recommendedName>
</protein>
<dbReference type="GO" id="GO:0006401">
    <property type="term" value="P:RNA catabolic process"/>
    <property type="evidence" value="ECO:0007669"/>
    <property type="project" value="InterPro"/>
</dbReference>
<dbReference type="Proteomes" id="UP000253153">
    <property type="component" value="Unassembled WGS sequence"/>
</dbReference>
<reference evidence="12 13" key="1">
    <citation type="submission" date="2018-06" db="EMBL/GenBank/DDBJ databases">
        <title>Fusarium incarnatum-equiseti species complex species 28.</title>
        <authorList>
            <person name="Gardiner D.M."/>
        </authorList>
    </citation>
    <scope>NUCLEOTIDE SEQUENCE [LARGE SCALE GENOMIC DNA]</scope>
    <source>
        <strain evidence="12 13">FIESC_28</strain>
    </source>
</reference>
<evidence type="ECO:0000256" key="1">
    <source>
        <dbReference type="ARBA" id="ARBA00004123"/>
    </source>
</evidence>
<keyword evidence="6" id="KW-0378">Hydrolase</keyword>
<dbReference type="PANTHER" id="PTHR12801">
    <property type="entry name" value="RNA EXONUCLEASE REXO1 / RECO3 FAMILY MEMBER-RELATED"/>
    <property type="match status" value="1"/>
</dbReference>
<proteinExistence type="inferred from homology"/>
<dbReference type="GO" id="GO:0005634">
    <property type="term" value="C:nucleus"/>
    <property type="evidence" value="ECO:0007669"/>
    <property type="project" value="UniProtKB-SubCell"/>
</dbReference>
<evidence type="ECO:0000259" key="11">
    <source>
        <dbReference type="SMART" id="SM00479"/>
    </source>
</evidence>
<dbReference type="CDD" id="cd06144">
    <property type="entry name" value="REX4_like"/>
    <property type="match status" value="1"/>
</dbReference>
<evidence type="ECO:0000256" key="2">
    <source>
        <dbReference type="ARBA" id="ARBA00010489"/>
    </source>
</evidence>